<gene>
    <name evidence="1" type="ORF">ANANG_G00000580</name>
</gene>
<name>A0A9D3MVX4_ANGAN</name>
<reference evidence="1" key="1">
    <citation type="submission" date="2021-01" db="EMBL/GenBank/DDBJ databases">
        <title>A chromosome-scale assembly of European eel, Anguilla anguilla.</title>
        <authorList>
            <person name="Henkel C."/>
            <person name="Jong-Raadsen S.A."/>
            <person name="Dufour S."/>
            <person name="Weltzien F.-A."/>
            <person name="Palstra A.P."/>
            <person name="Pelster B."/>
            <person name="Spaink H.P."/>
            <person name="Van Den Thillart G.E."/>
            <person name="Jansen H."/>
            <person name="Zahm M."/>
            <person name="Klopp C."/>
            <person name="Cedric C."/>
            <person name="Louis A."/>
            <person name="Berthelot C."/>
            <person name="Parey E."/>
            <person name="Roest Crollius H."/>
            <person name="Montfort J."/>
            <person name="Robinson-Rechavi M."/>
            <person name="Bucao C."/>
            <person name="Bouchez O."/>
            <person name="Gislard M."/>
            <person name="Lluch J."/>
            <person name="Milhes M."/>
            <person name="Lampietro C."/>
            <person name="Lopez Roques C."/>
            <person name="Donnadieu C."/>
            <person name="Braasch I."/>
            <person name="Desvignes T."/>
            <person name="Postlethwait J."/>
            <person name="Bobe J."/>
            <person name="Guiguen Y."/>
            <person name="Dirks R."/>
        </authorList>
    </citation>
    <scope>NUCLEOTIDE SEQUENCE</scope>
    <source>
        <strain evidence="1">Tag_6206</strain>
        <tissue evidence="1">Liver</tissue>
    </source>
</reference>
<keyword evidence="2" id="KW-1185">Reference proteome</keyword>
<dbReference type="EMBL" id="JAFIRN010000001">
    <property type="protein sequence ID" value="KAG5855812.1"/>
    <property type="molecule type" value="Genomic_DNA"/>
</dbReference>
<comment type="caution">
    <text evidence="1">The sequence shown here is derived from an EMBL/GenBank/DDBJ whole genome shotgun (WGS) entry which is preliminary data.</text>
</comment>
<organism evidence="1 2">
    <name type="scientific">Anguilla anguilla</name>
    <name type="common">European freshwater eel</name>
    <name type="synonym">Muraena anguilla</name>
    <dbReference type="NCBI Taxonomy" id="7936"/>
    <lineage>
        <taxon>Eukaryota</taxon>
        <taxon>Metazoa</taxon>
        <taxon>Chordata</taxon>
        <taxon>Craniata</taxon>
        <taxon>Vertebrata</taxon>
        <taxon>Euteleostomi</taxon>
        <taxon>Actinopterygii</taxon>
        <taxon>Neopterygii</taxon>
        <taxon>Teleostei</taxon>
        <taxon>Anguilliformes</taxon>
        <taxon>Anguillidae</taxon>
        <taxon>Anguilla</taxon>
    </lineage>
</organism>
<dbReference type="Proteomes" id="UP001044222">
    <property type="component" value="Unassembled WGS sequence"/>
</dbReference>
<dbReference type="AlphaFoldDB" id="A0A9D3MVX4"/>
<proteinExistence type="predicted"/>
<accession>A0A9D3MVX4</accession>
<protein>
    <submittedName>
        <fullName evidence="1">Uncharacterized protein</fullName>
    </submittedName>
</protein>
<evidence type="ECO:0000313" key="2">
    <source>
        <dbReference type="Proteomes" id="UP001044222"/>
    </source>
</evidence>
<evidence type="ECO:0000313" key="1">
    <source>
        <dbReference type="EMBL" id="KAG5855812.1"/>
    </source>
</evidence>
<sequence length="71" mass="8397">MTGKYQPRPLLQRFTKNCTLHKTYFPIPSWTIHPAEPCRMNSGDCTGKQATDYTFLKRKRIRVNTYTFDPQ</sequence>